<dbReference type="KEGG" id="gsn:YC6258_00863"/>
<feature type="compositionally biased region" description="Basic and acidic residues" evidence="1">
    <location>
        <begin position="18"/>
        <end position="37"/>
    </location>
</feature>
<organism evidence="2 3">
    <name type="scientific">Gynuella sunshinyii YC6258</name>
    <dbReference type="NCBI Taxonomy" id="1445510"/>
    <lineage>
        <taxon>Bacteria</taxon>
        <taxon>Pseudomonadati</taxon>
        <taxon>Pseudomonadota</taxon>
        <taxon>Gammaproteobacteria</taxon>
        <taxon>Oceanospirillales</taxon>
        <taxon>Saccharospirillaceae</taxon>
        <taxon>Gynuella</taxon>
    </lineage>
</organism>
<dbReference type="AlphaFoldDB" id="A0A0C5VHS6"/>
<sequence>MNREKSRINQDHGISGEGSDKSGDRLRFDCSGRRSFD</sequence>
<gene>
    <name evidence="2" type="ORF">YC6258_00863</name>
</gene>
<dbReference type="Proteomes" id="UP000032266">
    <property type="component" value="Chromosome"/>
</dbReference>
<dbReference type="EMBL" id="CP007142">
    <property type="protein sequence ID" value="AJQ92913.1"/>
    <property type="molecule type" value="Genomic_DNA"/>
</dbReference>
<evidence type="ECO:0000256" key="1">
    <source>
        <dbReference type="SAM" id="MobiDB-lite"/>
    </source>
</evidence>
<evidence type="ECO:0000313" key="2">
    <source>
        <dbReference type="EMBL" id="AJQ92913.1"/>
    </source>
</evidence>
<dbReference type="HOGENOM" id="CLU_3344208_0_0_6"/>
<keyword evidence="3" id="KW-1185">Reference proteome</keyword>
<dbReference type="STRING" id="1445510.YC6258_00863"/>
<protein>
    <submittedName>
        <fullName evidence="2">Uncharacterized protein</fullName>
    </submittedName>
</protein>
<name>A0A0C5VHS6_9GAMM</name>
<feature type="region of interest" description="Disordered" evidence="1">
    <location>
        <begin position="1"/>
        <end position="37"/>
    </location>
</feature>
<evidence type="ECO:0000313" key="3">
    <source>
        <dbReference type="Proteomes" id="UP000032266"/>
    </source>
</evidence>
<proteinExistence type="predicted"/>
<feature type="compositionally biased region" description="Basic and acidic residues" evidence="1">
    <location>
        <begin position="1"/>
        <end position="10"/>
    </location>
</feature>
<accession>A0A0C5VHS6</accession>
<reference evidence="2 3" key="1">
    <citation type="submission" date="2014-01" db="EMBL/GenBank/DDBJ databases">
        <title>Full genme sequencing of cellulolytic bacterium Gynuella sunshinyii YC6258T gen. nov., sp. nov.</title>
        <authorList>
            <person name="Khan H."/>
            <person name="Chung E.J."/>
            <person name="Chung Y.R."/>
        </authorList>
    </citation>
    <scope>NUCLEOTIDE SEQUENCE [LARGE SCALE GENOMIC DNA]</scope>
    <source>
        <strain evidence="2 3">YC6258</strain>
    </source>
</reference>